<evidence type="ECO:0000313" key="1">
    <source>
        <dbReference type="EMBL" id="CEK91233.1"/>
    </source>
</evidence>
<accession>A0A0B7BE17</accession>
<gene>
    <name evidence="1" type="primary">ORF181663</name>
</gene>
<dbReference type="EMBL" id="HACG01044368">
    <property type="protein sequence ID" value="CEK91233.1"/>
    <property type="molecule type" value="Transcribed_RNA"/>
</dbReference>
<sequence length="79" mass="9192">MCTNHDLVFLFLKIRKCGISTMLNKVKVGTSDQSKSHTVRLTVKHPPQHCLPCEKQKDNMDVESRIPEETYQETRLQHL</sequence>
<dbReference type="AlphaFoldDB" id="A0A0B7BE17"/>
<proteinExistence type="predicted"/>
<reference evidence="1" key="1">
    <citation type="submission" date="2014-12" db="EMBL/GenBank/DDBJ databases">
        <title>Insight into the proteome of Arion vulgaris.</title>
        <authorList>
            <person name="Aradska J."/>
            <person name="Bulat T."/>
            <person name="Smidak R."/>
            <person name="Sarate P."/>
            <person name="Gangsoo J."/>
            <person name="Sialana F."/>
            <person name="Bilban M."/>
            <person name="Lubec G."/>
        </authorList>
    </citation>
    <scope>NUCLEOTIDE SEQUENCE</scope>
    <source>
        <tissue evidence="1">Skin</tissue>
    </source>
</reference>
<organism evidence="1">
    <name type="scientific">Arion vulgaris</name>
    <dbReference type="NCBI Taxonomy" id="1028688"/>
    <lineage>
        <taxon>Eukaryota</taxon>
        <taxon>Metazoa</taxon>
        <taxon>Spiralia</taxon>
        <taxon>Lophotrochozoa</taxon>
        <taxon>Mollusca</taxon>
        <taxon>Gastropoda</taxon>
        <taxon>Heterobranchia</taxon>
        <taxon>Euthyneura</taxon>
        <taxon>Panpulmonata</taxon>
        <taxon>Eupulmonata</taxon>
        <taxon>Stylommatophora</taxon>
        <taxon>Helicina</taxon>
        <taxon>Arionoidea</taxon>
        <taxon>Arionidae</taxon>
        <taxon>Arion</taxon>
    </lineage>
</organism>
<name>A0A0B7BE17_9EUPU</name>
<protein>
    <submittedName>
        <fullName evidence="1">Uncharacterized protein</fullName>
    </submittedName>
</protein>